<dbReference type="Proteomes" id="UP001321760">
    <property type="component" value="Unassembled WGS sequence"/>
</dbReference>
<reference evidence="4" key="2">
    <citation type="submission" date="2023-05" db="EMBL/GenBank/DDBJ databases">
        <authorList>
            <consortium name="Lawrence Berkeley National Laboratory"/>
            <person name="Steindorff A."/>
            <person name="Hensen N."/>
            <person name="Bonometti L."/>
            <person name="Westerberg I."/>
            <person name="Brannstrom I.O."/>
            <person name="Guillou S."/>
            <person name="Cros-Aarteil S."/>
            <person name="Calhoun S."/>
            <person name="Haridas S."/>
            <person name="Kuo A."/>
            <person name="Mondo S."/>
            <person name="Pangilinan J."/>
            <person name="Riley R."/>
            <person name="Labutti K."/>
            <person name="Andreopoulos B."/>
            <person name="Lipzen A."/>
            <person name="Chen C."/>
            <person name="Yanf M."/>
            <person name="Daum C."/>
            <person name="Ng V."/>
            <person name="Clum A."/>
            <person name="Ohm R."/>
            <person name="Martin F."/>
            <person name="Silar P."/>
            <person name="Natvig D."/>
            <person name="Lalanne C."/>
            <person name="Gautier V."/>
            <person name="Ament-Velasquez S.L."/>
            <person name="Kruys A."/>
            <person name="Hutchinson M.I."/>
            <person name="Powell A.J."/>
            <person name="Barry K."/>
            <person name="Miller A.N."/>
            <person name="Grigoriev I.V."/>
            <person name="Debuchy R."/>
            <person name="Gladieux P."/>
            <person name="Thoren M.H."/>
            <person name="Johannesson H."/>
        </authorList>
    </citation>
    <scope>NUCLEOTIDE SEQUENCE</scope>
    <source>
        <strain evidence="4">PSN243</strain>
    </source>
</reference>
<dbReference type="Pfam" id="PF24883">
    <property type="entry name" value="NPHP3_N"/>
    <property type="match status" value="1"/>
</dbReference>
<sequence>MSAFPAPTRKVYRVRNLPSHHDRHAVAQLLARCIGDMDDSTPKLNSVRVNVHSVAKSADPWEHVATQTATVSFSHHLDLKAGVKRDSGQEWRIPVAGLRGALILDTHFDGFTPLNDPDQYGHDCIAISGLGSHPFGSWQPRDDDRSFMWIRDVLPSCLPSVRFLIYGYDTTLRDSTSFQTIADLAGRFILDMKSYGWASPTAKPVVFLAHSLGGVLLKQVMVMLANSGEAESSILGRIGGAVFFGVPSKGMEVSQLLAMTKDQPNHALVSDLSVGSPYLVNLGMQFEGIAELRRMKIFWAYETKQSPTVARNPVDGSFSRSGPPVVLVSKDSATNGLYRTQPLSTFQIDDNHSGMVKFPQGDTRTSIVAQNLQDLVNRPDSHLPLKRSQVNRNIAALSDLKATGLLNDSVPPKTLSMVRTIVQDMFSTDVTLRSLRAPERDRRLEQIESVHSHTFGWVYDKRSVGFADWLRKGKGIFWISGKPGSGKSTLMKLIHSDPRTAQLMQTWGSRSRKITATFFFHHRGNVLQKSFEGLLRGIISQLVEQEPRLAEILQDMLVEDYFDRVENERLGSLPTDILDLFNRYGLKYEKEDDRETRQILSALNSRARLLDCFTSAGINGSHPRYAPLVETMLLQQLYLQDLQSSGSEEFCGSDTETDGLDYAIRRICEEELQIVHTQTLNVLVRQWLASVDLKTKMSRLLRRKQRPSMPEDVETAIEACINRQERRDSILLAVQNKEWTRQTLELALSQILQQDKPSVELTLFLDALDEYDGRPEFIAEFLTGVVQTRSSHTSVRVCFSSRPWGVFVDEFGTCPGFKIHKHTEDDIQTFCVDAMSGILGSCPELGELVPDIVRRAQGVFLWVRLVTRDLELAVRRPDNDSSQSTQLQELRRVLDSLPDQLSDYYLAIVQRIPLTSRWNTYVLLECVSRAHWELGLGVAHVALQVSRSSSFSLAKKQALSSSPYRHQQFTEEIHTISGGLVEVVRQSGPEDQRFFSASDVHSLEFMHQTVKEFVQDPEFKHRVLGNLASIALENGNSFLFKAYFLGGGAGEFTATAVAGYYARQTEITTGRSVYRFISEAPKSHFPARWTSASESLRQGQYWIKTPLLFAAFYGLNLYIRDSRAPGSAPRTATDADQESPFGGLIVALQENHHPVEQILETTKVLLDCDYRPTESDAINLAHPKYPFNSVLDSLIFSNCKALHDPGREQALSLLSMSSFNCPRLVTYLLERTPTGANGTDDRGYTPLDVLVQQTAMGLYRYEGDLHRCINVLRRHGALLRLTTGRVFRQFKYKVHRVSDRFQRELDEIMPFTSAIWMPGFEPKEFLSAISLTVTEVPNPLWEPLEQTQGSRRKGWGKLFRQKHPPS</sequence>
<comment type="caution">
    <text evidence="4">The sequence shown here is derived from an EMBL/GenBank/DDBJ whole genome shotgun (WGS) entry which is preliminary data.</text>
</comment>
<dbReference type="PANTHER" id="PTHR10039:SF5">
    <property type="entry name" value="NACHT DOMAIN-CONTAINING PROTEIN"/>
    <property type="match status" value="1"/>
</dbReference>
<dbReference type="EMBL" id="MU865940">
    <property type="protein sequence ID" value="KAK4448922.1"/>
    <property type="molecule type" value="Genomic_DNA"/>
</dbReference>
<dbReference type="PANTHER" id="PTHR10039">
    <property type="entry name" value="AMELOGENIN"/>
    <property type="match status" value="1"/>
</dbReference>
<evidence type="ECO:0000259" key="3">
    <source>
        <dbReference type="Pfam" id="PF24883"/>
    </source>
</evidence>
<evidence type="ECO:0000256" key="2">
    <source>
        <dbReference type="SAM" id="MobiDB-lite"/>
    </source>
</evidence>
<accession>A0AAV9GL84</accession>
<feature type="domain" description="Nephrocystin 3-like N-terminal" evidence="3">
    <location>
        <begin position="455"/>
        <end position="561"/>
    </location>
</feature>
<organism evidence="4 5">
    <name type="scientific">Podospora aff. communis PSN243</name>
    <dbReference type="NCBI Taxonomy" id="3040156"/>
    <lineage>
        <taxon>Eukaryota</taxon>
        <taxon>Fungi</taxon>
        <taxon>Dikarya</taxon>
        <taxon>Ascomycota</taxon>
        <taxon>Pezizomycotina</taxon>
        <taxon>Sordariomycetes</taxon>
        <taxon>Sordariomycetidae</taxon>
        <taxon>Sordariales</taxon>
        <taxon>Podosporaceae</taxon>
        <taxon>Podospora</taxon>
    </lineage>
</organism>
<gene>
    <name evidence="4" type="ORF">QBC34DRAFT_100924</name>
</gene>
<dbReference type="InterPro" id="IPR056884">
    <property type="entry name" value="NPHP3-like_N"/>
</dbReference>
<evidence type="ECO:0000313" key="5">
    <source>
        <dbReference type="Proteomes" id="UP001321760"/>
    </source>
</evidence>
<proteinExistence type="predicted"/>
<evidence type="ECO:0000313" key="4">
    <source>
        <dbReference type="EMBL" id="KAK4448922.1"/>
    </source>
</evidence>
<keyword evidence="5" id="KW-1185">Reference proteome</keyword>
<feature type="compositionally biased region" description="Basic residues" evidence="2">
    <location>
        <begin position="1350"/>
        <end position="1366"/>
    </location>
</feature>
<name>A0AAV9GL84_9PEZI</name>
<evidence type="ECO:0000256" key="1">
    <source>
        <dbReference type="ARBA" id="ARBA00022737"/>
    </source>
</evidence>
<dbReference type="InterPro" id="IPR029058">
    <property type="entry name" value="AB_hydrolase_fold"/>
</dbReference>
<keyword evidence="1" id="KW-0677">Repeat</keyword>
<protein>
    <recommendedName>
        <fullName evidence="3">Nephrocystin 3-like N-terminal domain-containing protein</fullName>
    </recommendedName>
</protein>
<dbReference type="SUPFAM" id="SSF53474">
    <property type="entry name" value="alpha/beta-Hydrolases"/>
    <property type="match status" value="1"/>
</dbReference>
<feature type="region of interest" description="Disordered" evidence="2">
    <location>
        <begin position="1347"/>
        <end position="1366"/>
    </location>
</feature>
<reference evidence="4" key="1">
    <citation type="journal article" date="2023" name="Mol. Phylogenet. Evol.">
        <title>Genome-scale phylogeny and comparative genomics of the fungal order Sordariales.</title>
        <authorList>
            <person name="Hensen N."/>
            <person name="Bonometti L."/>
            <person name="Westerberg I."/>
            <person name="Brannstrom I.O."/>
            <person name="Guillou S."/>
            <person name="Cros-Aarteil S."/>
            <person name="Calhoun S."/>
            <person name="Haridas S."/>
            <person name="Kuo A."/>
            <person name="Mondo S."/>
            <person name="Pangilinan J."/>
            <person name="Riley R."/>
            <person name="LaButti K."/>
            <person name="Andreopoulos B."/>
            <person name="Lipzen A."/>
            <person name="Chen C."/>
            <person name="Yan M."/>
            <person name="Daum C."/>
            <person name="Ng V."/>
            <person name="Clum A."/>
            <person name="Steindorff A."/>
            <person name="Ohm R.A."/>
            <person name="Martin F."/>
            <person name="Silar P."/>
            <person name="Natvig D.O."/>
            <person name="Lalanne C."/>
            <person name="Gautier V."/>
            <person name="Ament-Velasquez S.L."/>
            <person name="Kruys A."/>
            <person name="Hutchinson M.I."/>
            <person name="Powell A.J."/>
            <person name="Barry K."/>
            <person name="Miller A.N."/>
            <person name="Grigoriev I.V."/>
            <person name="Debuchy R."/>
            <person name="Gladieux P."/>
            <person name="Hiltunen Thoren M."/>
            <person name="Johannesson H."/>
        </authorList>
    </citation>
    <scope>NUCLEOTIDE SEQUENCE</scope>
    <source>
        <strain evidence="4">PSN243</strain>
    </source>
</reference>